<comment type="caution">
    <text evidence="1">The sequence shown here is derived from an EMBL/GenBank/DDBJ whole genome shotgun (WGS) entry which is preliminary data.</text>
</comment>
<reference evidence="1" key="2">
    <citation type="submission" date="2022-04" db="EMBL/GenBank/DDBJ databases">
        <authorList>
            <person name="Fokt H."/>
            <person name="Baines J."/>
        </authorList>
    </citation>
    <scope>NUCLEOTIDE SEQUENCE</scope>
    <source>
        <strain evidence="1">KH569_7</strain>
    </source>
</reference>
<name>A0A9X2NZK9_9BACE</name>
<dbReference type="Proteomes" id="UP001143810">
    <property type="component" value="Unassembled WGS sequence"/>
</dbReference>
<dbReference type="AlphaFoldDB" id="A0A9X2NZK9"/>
<proteinExistence type="predicted"/>
<evidence type="ECO:0000313" key="1">
    <source>
        <dbReference type="EMBL" id="MCR6508879.1"/>
    </source>
</evidence>
<gene>
    <name evidence="1" type="ORF">M1B78_12095</name>
</gene>
<reference evidence="1" key="1">
    <citation type="journal article" date="2022" name="Arch. Microbiol.">
        <title>Bacteroides muris sp. nov. isolated from the cecum of wild-derived house mice.</title>
        <authorList>
            <person name="Fokt H."/>
            <person name="Unni R."/>
            <person name="Repnik U."/>
            <person name="Schmitz R.A."/>
            <person name="Bramkamp M."/>
            <person name="Baines J.F."/>
            <person name="Unterweger D."/>
        </authorList>
    </citation>
    <scope>NUCLEOTIDE SEQUENCE</scope>
    <source>
        <strain evidence="1">KH569_7</strain>
    </source>
</reference>
<evidence type="ECO:0000313" key="2">
    <source>
        <dbReference type="Proteomes" id="UP001143810"/>
    </source>
</evidence>
<accession>A0A9X2NZK9</accession>
<sequence>MMKYLYSILIVLFAVYTFIGCSDDDEPDSSSTSTLKMNGVPIKVYSNTDGEWDSRDGFNLWVNGADVIIHNDGVYIQGKISRTDDDIRNNTLTINIGEDVTDRFSILLEYNHGDGYVTGWGRDNNAVSTYLSGNVKVKSIDKTKHILTLEFENLTYDSTDDDDMSVDEIVLTGTLAIPYKVIVE</sequence>
<dbReference type="EMBL" id="JAMZEE010000029">
    <property type="protein sequence ID" value="MCR6508879.1"/>
    <property type="molecule type" value="Genomic_DNA"/>
</dbReference>
<organism evidence="1 2">
    <name type="scientific">Bacteroides muris</name>
    <name type="common">ex Fokt et al. 2023</name>
    <dbReference type="NCBI Taxonomy" id="2937417"/>
    <lineage>
        <taxon>Bacteria</taxon>
        <taxon>Pseudomonadati</taxon>
        <taxon>Bacteroidota</taxon>
        <taxon>Bacteroidia</taxon>
        <taxon>Bacteroidales</taxon>
        <taxon>Bacteroidaceae</taxon>
        <taxon>Bacteroides</taxon>
    </lineage>
</organism>
<dbReference type="PROSITE" id="PS51257">
    <property type="entry name" value="PROKAR_LIPOPROTEIN"/>
    <property type="match status" value="1"/>
</dbReference>
<protein>
    <submittedName>
        <fullName evidence="1">Uncharacterized protein</fullName>
    </submittedName>
</protein>
<dbReference type="RefSeq" id="WP_257940799.1">
    <property type="nucleotide sequence ID" value="NZ_JAMZEE010000029.1"/>
</dbReference>